<name>A0ABZ1PK64_9ACTN</name>
<gene>
    <name evidence="1" type="ORF">OG375_03835</name>
</gene>
<evidence type="ECO:0008006" key="3">
    <source>
        <dbReference type="Google" id="ProtNLM"/>
    </source>
</evidence>
<reference evidence="1 2" key="1">
    <citation type="submission" date="2022-10" db="EMBL/GenBank/DDBJ databases">
        <title>The complete genomes of actinobacterial strains from the NBC collection.</title>
        <authorList>
            <person name="Joergensen T.S."/>
            <person name="Alvarez Arevalo M."/>
            <person name="Sterndorff E.B."/>
            <person name="Faurdal D."/>
            <person name="Vuksanovic O."/>
            <person name="Mourched A.-S."/>
            <person name="Charusanti P."/>
            <person name="Shaw S."/>
            <person name="Blin K."/>
            <person name="Weber T."/>
        </authorList>
    </citation>
    <scope>NUCLEOTIDE SEQUENCE [LARGE SCALE GENOMIC DNA]</scope>
    <source>
        <strain evidence="1 2">NBC_00396</strain>
    </source>
</reference>
<sequence length="109" mass="12203">MTEPQRRFTISVPPDVSQILESQGNRMASAYVTESVRRRRRVEQHKELLLAAGIHVTEQGVAEARARRLGVEAEWSSERFEAERAKIRAAMEAEMNGDDTDTAPHADAA</sequence>
<dbReference type="EMBL" id="CP107941">
    <property type="protein sequence ID" value="WUI83513.1"/>
    <property type="molecule type" value="Genomic_DNA"/>
</dbReference>
<protein>
    <recommendedName>
        <fullName evidence="3">Post-segregation antitoxin CcdA</fullName>
    </recommendedName>
</protein>
<evidence type="ECO:0000313" key="2">
    <source>
        <dbReference type="Proteomes" id="UP001346877"/>
    </source>
</evidence>
<accession>A0ABZ1PK64</accession>
<keyword evidence="2" id="KW-1185">Reference proteome</keyword>
<dbReference type="Proteomes" id="UP001346877">
    <property type="component" value="Chromosome"/>
</dbReference>
<organism evidence="1 2">
    <name type="scientific">Micromonospora zamorensis</name>
    <dbReference type="NCBI Taxonomy" id="709883"/>
    <lineage>
        <taxon>Bacteria</taxon>
        <taxon>Bacillati</taxon>
        <taxon>Actinomycetota</taxon>
        <taxon>Actinomycetes</taxon>
        <taxon>Micromonosporales</taxon>
        <taxon>Micromonosporaceae</taxon>
        <taxon>Micromonospora</taxon>
    </lineage>
</organism>
<dbReference type="RefSeq" id="WP_328372521.1">
    <property type="nucleotide sequence ID" value="NZ_CP107936.1"/>
</dbReference>
<proteinExistence type="predicted"/>
<evidence type="ECO:0000313" key="1">
    <source>
        <dbReference type="EMBL" id="WUI83513.1"/>
    </source>
</evidence>